<evidence type="ECO:0000313" key="1">
    <source>
        <dbReference type="EMBL" id="CAG8608946.1"/>
    </source>
</evidence>
<feature type="non-terminal residue" evidence="1">
    <location>
        <position position="1"/>
    </location>
</feature>
<proteinExistence type="predicted"/>
<name>A0A9N9CP73_FUNMO</name>
<accession>A0A9N9CP73</accession>
<keyword evidence="2" id="KW-1185">Reference proteome</keyword>
<comment type="caution">
    <text evidence="1">The sequence shown here is derived from an EMBL/GenBank/DDBJ whole genome shotgun (WGS) entry which is preliminary data.</text>
</comment>
<dbReference type="AlphaFoldDB" id="A0A9N9CP73"/>
<sequence>VEVKTKVMCTYVTNSHELNVERGTLVLSILAVNPEAFYLHY</sequence>
<dbReference type="Proteomes" id="UP000789375">
    <property type="component" value="Unassembled WGS sequence"/>
</dbReference>
<organism evidence="1 2">
    <name type="scientific">Funneliformis mosseae</name>
    <name type="common">Endomycorrhizal fungus</name>
    <name type="synonym">Glomus mosseae</name>
    <dbReference type="NCBI Taxonomy" id="27381"/>
    <lineage>
        <taxon>Eukaryota</taxon>
        <taxon>Fungi</taxon>
        <taxon>Fungi incertae sedis</taxon>
        <taxon>Mucoromycota</taxon>
        <taxon>Glomeromycotina</taxon>
        <taxon>Glomeromycetes</taxon>
        <taxon>Glomerales</taxon>
        <taxon>Glomeraceae</taxon>
        <taxon>Funneliformis</taxon>
    </lineage>
</organism>
<evidence type="ECO:0000313" key="2">
    <source>
        <dbReference type="Proteomes" id="UP000789375"/>
    </source>
</evidence>
<dbReference type="EMBL" id="CAJVPP010002710">
    <property type="protein sequence ID" value="CAG8608946.1"/>
    <property type="molecule type" value="Genomic_DNA"/>
</dbReference>
<gene>
    <name evidence="1" type="ORF">FMOSSE_LOCUS9352</name>
</gene>
<protein>
    <submittedName>
        <fullName evidence="1">16035_t:CDS:1</fullName>
    </submittedName>
</protein>
<reference evidence="1" key="1">
    <citation type="submission" date="2021-06" db="EMBL/GenBank/DDBJ databases">
        <authorList>
            <person name="Kallberg Y."/>
            <person name="Tangrot J."/>
            <person name="Rosling A."/>
        </authorList>
    </citation>
    <scope>NUCLEOTIDE SEQUENCE</scope>
    <source>
        <strain evidence="1">87-6 pot B 2015</strain>
    </source>
</reference>